<accession>A0A926IK80</accession>
<name>A0A926IK80_9FIRM</name>
<dbReference type="Pfam" id="PF01943">
    <property type="entry name" value="Polysacc_synt"/>
    <property type="match status" value="1"/>
</dbReference>
<organism evidence="7 8">
    <name type="scientific">Paratissierella segnis</name>
    <dbReference type="NCBI Taxonomy" id="2763679"/>
    <lineage>
        <taxon>Bacteria</taxon>
        <taxon>Bacillati</taxon>
        <taxon>Bacillota</taxon>
        <taxon>Tissierellia</taxon>
        <taxon>Tissierellales</taxon>
        <taxon>Tissierellaceae</taxon>
        <taxon>Paratissierella</taxon>
    </lineage>
</organism>
<evidence type="ECO:0000256" key="5">
    <source>
        <dbReference type="ARBA" id="ARBA00023136"/>
    </source>
</evidence>
<dbReference type="InterPro" id="IPR050833">
    <property type="entry name" value="Poly_Biosynth_Transport"/>
</dbReference>
<evidence type="ECO:0000256" key="2">
    <source>
        <dbReference type="ARBA" id="ARBA00022475"/>
    </source>
</evidence>
<keyword evidence="4 6" id="KW-1133">Transmembrane helix</keyword>
<feature type="transmembrane region" description="Helical" evidence="6">
    <location>
        <begin position="477"/>
        <end position="498"/>
    </location>
</feature>
<dbReference type="PANTHER" id="PTHR30250:SF21">
    <property type="entry name" value="LIPID II FLIPPASE MURJ"/>
    <property type="match status" value="1"/>
</dbReference>
<comment type="subcellular location">
    <subcellularLocation>
        <location evidence="1">Cell membrane</location>
        <topology evidence="1">Multi-pass membrane protein</topology>
    </subcellularLocation>
</comment>
<dbReference type="InterPro" id="IPR024923">
    <property type="entry name" value="PG_synth_SpoVB"/>
</dbReference>
<feature type="transmembrane region" description="Helical" evidence="6">
    <location>
        <begin position="279"/>
        <end position="299"/>
    </location>
</feature>
<dbReference type="EMBL" id="JACRTG010000018">
    <property type="protein sequence ID" value="MBC8588015.1"/>
    <property type="molecule type" value="Genomic_DNA"/>
</dbReference>
<evidence type="ECO:0000256" key="4">
    <source>
        <dbReference type="ARBA" id="ARBA00022989"/>
    </source>
</evidence>
<evidence type="ECO:0000313" key="8">
    <source>
        <dbReference type="Proteomes" id="UP000601171"/>
    </source>
</evidence>
<keyword evidence="3 6" id="KW-0812">Transmembrane</keyword>
<feature type="transmembrane region" description="Helical" evidence="6">
    <location>
        <begin position="444"/>
        <end position="462"/>
    </location>
</feature>
<feature type="transmembrane region" description="Helical" evidence="6">
    <location>
        <begin position="7"/>
        <end position="27"/>
    </location>
</feature>
<proteinExistence type="predicted"/>
<keyword evidence="5 6" id="KW-0472">Membrane</keyword>
<feature type="transmembrane region" description="Helical" evidence="6">
    <location>
        <begin position="359"/>
        <end position="380"/>
    </location>
</feature>
<protein>
    <submittedName>
        <fullName evidence="7">Oligosaccharide flippase family protein</fullName>
    </submittedName>
</protein>
<feature type="transmembrane region" description="Helical" evidence="6">
    <location>
        <begin position="181"/>
        <end position="204"/>
    </location>
</feature>
<dbReference type="CDD" id="cd13124">
    <property type="entry name" value="MATE_SpoVB_like"/>
    <property type="match status" value="1"/>
</dbReference>
<dbReference type="PANTHER" id="PTHR30250">
    <property type="entry name" value="PST FAMILY PREDICTED COLANIC ACID TRANSPORTER"/>
    <property type="match status" value="1"/>
</dbReference>
<keyword evidence="2" id="KW-1003">Cell membrane</keyword>
<feature type="transmembrane region" description="Helical" evidence="6">
    <location>
        <begin position="84"/>
        <end position="107"/>
    </location>
</feature>
<feature type="transmembrane region" description="Helical" evidence="6">
    <location>
        <begin position="39"/>
        <end position="63"/>
    </location>
</feature>
<keyword evidence="8" id="KW-1185">Reference proteome</keyword>
<evidence type="ECO:0000256" key="3">
    <source>
        <dbReference type="ARBA" id="ARBA00022692"/>
    </source>
</evidence>
<comment type="caution">
    <text evidence="7">The sequence shown here is derived from an EMBL/GenBank/DDBJ whole genome shotgun (WGS) entry which is preliminary data.</text>
</comment>
<feature type="transmembrane region" description="Helical" evidence="6">
    <location>
        <begin position="224"/>
        <end position="243"/>
    </location>
</feature>
<evidence type="ECO:0000256" key="1">
    <source>
        <dbReference type="ARBA" id="ARBA00004651"/>
    </source>
</evidence>
<dbReference type="Proteomes" id="UP000601171">
    <property type="component" value="Unassembled WGS sequence"/>
</dbReference>
<dbReference type="InterPro" id="IPR002797">
    <property type="entry name" value="Polysacc_synth"/>
</dbReference>
<feature type="transmembrane region" description="Helical" evidence="6">
    <location>
        <begin position="152"/>
        <end position="175"/>
    </location>
</feature>
<feature type="transmembrane region" description="Helical" evidence="6">
    <location>
        <begin position="119"/>
        <end position="140"/>
    </location>
</feature>
<reference evidence="7" key="1">
    <citation type="submission" date="2020-08" db="EMBL/GenBank/DDBJ databases">
        <title>Genome public.</title>
        <authorList>
            <person name="Liu C."/>
            <person name="Sun Q."/>
        </authorList>
    </citation>
    <scope>NUCLEOTIDE SEQUENCE</scope>
    <source>
        <strain evidence="7">BX21</strain>
    </source>
</reference>
<dbReference type="GO" id="GO:0005886">
    <property type="term" value="C:plasma membrane"/>
    <property type="evidence" value="ECO:0007669"/>
    <property type="project" value="UniProtKB-SubCell"/>
</dbReference>
<dbReference type="PIRSF" id="PIRSF038958">
    <property type="entry name" value="PG_synth_SpoVB"/>
    <property type="match status" value="1"/>
</dbReference>
<feature type="transmembrane region" description="Helical" evidence="6">
    <location>
        <begin position="412"/>
        <end position="432"/>
    </location>
</feature>
<feature type="transmembrane region" description="Helical" evidence="6">
    <location>
        <begin position="387"/>
        <end position="406"/>
    </location>
</feature>
<dbReference type="RefSeq" id="WP_262429469.1">
    <property type="nucleotide sequence ID" value="NZ_JACRTG010000018.1"/>
</dbReference>
<dbReference type="AlphaFoldDB" id="A0A926IK80"/>
<evidence type="ECO:0000256" key="6">
    <source>
        <dbReference type="SAM" id="Phobius"/>
    </source>
</evidence>
<sequence>MTKNGFVYGSTVMLILNIVNRIIDFVYDVSLSNILGAEAIGWFQIGLSTLMIFNTITTSGIPTSITKLVAEENSKGNKQNVENIYRSTIVFNFFVSLILATILLIFSDSIAIKVFKNEYLLYGVYSLAPAIIILSLSNVFRAYFYGMRNVIFPSIAQIIEHFARFIIIIGILMLIKPVEPIHGTMIALFGISIGEFFDLLFSYVSKKKHYTYKINSPNKDNNSFMLLSKILLVSFPLTVSGLLEVLLNFSNTLLIPSRLNAAGYTISESIATLGRINGMAMPLIGLSFMFTSSLVTNLIPSLSEQMVLKKYNDMRNDIRLAIKATFLMSVPLMFVYVFLSKPLAIFLYNDPIVADYIHIMGYGTILLALQHILSGILYGLNKHVAATFNRLFMMILNVILIYFLVGNPNLGINGYFISFFISHIVVILLNIATLKKVIRLKLDYFDIIGKPFIASVFMIGYIKMTTYDLSHLQNGNLFAFIFCLMIAGLSYIFVLILTKAIPKDFLKRILKSR</sequence>
<gene>
    <name evidence="7" type="ORF">H8707_07170</name>
</gene>
<feature type="transmembrane region" description="Helical" evidence="6">
    <location>
        <begin position="320"/>
        <end position="339"/>
    </location>
</feature>
<evidence type="ECO:0000313" key="7">
    <source>
        <dbReference type="EMBL" id="MBC8588015.1"/>
    </source>
</evidence>